<feature type="transmembrane region" description="Helical" evidence="7">
    <location>
        <begin position="347"/>
        <end position="372"/>
    </location>
</feature>
<feature type="transmembrane region" description="Helical" evidence="7">
    <location>
        <begin position="78"/>
        <end position="99"/>
    </location>
</feature>
<evidence type="ECO:0000313" key="9">
    <source>
        <dbReference type="EMBL" id="NCS90954.1"/>
    </source>
</evidence>
<comment type="similarity">
    <text evidence="2">Belongs to the UPF0324 family.</text>
</comment>
<name>A0A8J8CEQ0_9ARCH</name>
<evidence type="ECO:0000256" key="7">
    <source>
        <dbReference type="SAM" id="Phobius"/>
    </source>
</evidence>
<protein>
    <submittedName>
        <fullName evidence="8">Putative sulfate exporter family transporter</fullName>
    </submittedName>
</protein>
<gene>
    <name evidence="9" type="ORF">GW779_00810</name>
    <name evidence="8" type="ORF">GW910_02825</name>
</gene>
<evidence type="ECO:0000256" key="4">
    <source>
        <dbReference type="ARBA" id="ARBA00022692"/>
    </source>
</evidence>
<feature type="transmembrane region" description="Helical" evidence="7">
    <location>
        <begin position="105"/>
        <end position="126"/>
    </location>
</feature>
<keyword evidence="4 7" id="KW-0812">Transmembrane</keyword>
<reference evidence="8" key="1">
    <citation type="submission" date="2019-11" db="EMBL/GenBank/DDBJ databases">
        <title>Lipid analysis of CO2-rich subsurface aquifers suggests an autotrophy-based deep biosphere with lysolipids enriched in CPR bacteria.</title>
        <authorList>
            <person name="Probst A.J."/>
            <person name="Elling F.J."/>
            <person name="Castelle C.J."/>
            <person name="Zhu Q."/>
            <person name="Elvert M."/>
            <person name="Birarda G."/>
            <person name="Holman H.-Y."/>
            <person name="Lane K.R."/>
            <person name="Ladd B."/>
            <person name="Ryan M.C."/>
            <person name="Woyke T."/>
            <person name="Hinrichs K.-U."/>
            <person name="Banfield J.F."/>
        </authorList>
    </citation>
    <scope>NUCLEOTIDE SEQUENCE</scope>
    <source>
        <strain evidence="8">CG_2015-01_33_1645</strain>
        <strain evidence="9">CG_2015-04_33_537</strain>
    </source>
</reference>
<keyword evidence="6 7" id="KW-0472">Membrane</keyword>
<feature type="transmembrane region" description="Helical" evidence="7">
    <location>
        <begin position="138"/>
        <end position="159"/>
    </location>
</feature>
<keyword evidence="5 7" id="KW-1133">Transmembrane helix</keyword>
<feature type="transmembrane region" description="Helical" evidence="7">
    <location>
        <begin position="16"/>
        <end position="35"/>
    </location>
</feature>
<keyword evidence="3" id="KW-1003">Cell membrane</keyword>
<sequence length="373" mass="39256">MSKIKEILFDSEKPQSLAAGLGLAVIVVIIASYIGKYMGIVLSFEKSPISTITLAIILGLIIKNIMGVPQIFTPGIKFCLKSILKLGIIMLGAGLSLFIVVKVSILTVGIVVICIASGLAIVYLIAKKLGINERLGTLIAVGTGICGATAIVAAGPVIKAKEEEIAYAVATITIFGIIAMFSYPYITHFLGLTDVQAGIVMGTGVHDTSQVAGAGLMYDQLWGSEGSVSGGNVAIITKLIRNIFIAMVIPLMAYLYIRKGMTESGKKISLTGLFPMFIIGFILMAAARTAGDYLIINNGMLMDPAAWSNLLSLIKDWATNFLAVAMAGVGLGTNIRELKNLSLKPFLAGLLGALSVGIISLILVTVLAQYLVI</sequence>
<evidence type="ECO:0000313" key="10">
    <source>
        <dbReference type="Proteomes" id="UP000768163"/>
    </source>
</evidence>
<evidence type="ECO:0000256" key="6">
    <source>
        <dbReference type="ARBA" id="ARBA00023136"/>
    </source>
</evidence>
<evidence type="ECO:0000256" key="3">
    <source>
        <dbReference type="ARBA" id="ARBA00022475"/>
    </source>
</evidence>
<accession>A0A8J8CEQ0</accession>
<feature type="transmembrane region" description="Helical" evidence="7">
    <location>
        <begin position="277"/>
        <end position="296"/>
    </location>
</feature>
<feature type="transmembrane region" description="Helical" evidence="7">
    <location>
        <begin position="47"/>
        <end position="66"/>
    </location>
</feature>
<dbReference type="Proteomes" id="UP000768163">
    <property type="component" value="Unassembled WGS sequence"/>
</dbReference>
<dbReference type="AlphaFoldDB" id="A0A8J8CEQ0"/>
<organism evidence="8 10">
    <name type="scientific">Candidatus Altarchaeum hamiconexum</name>
    <dbReference type="NCBI Taxonomy" id="1803513"/>
    <lineage>
        <taxon>Archaea</taxon>
        <taxon>Candidatus Altarchaeota</taxon>
        <taxon>Candidatus Altiarchaeia</taxon>
        <taxon>Candidatus Altarchaeales</taxon>
        <taxon>Candidatus Altarchaeaceae</taxon>
        <taxon>Candidatus Altarchaeum</taxon>
    </lineage>
</organism>
<evidence type="ECO:0000256" key="2">
    <source>
        <dbReference type="ARBA" id="ARBA00007977"/>
    </source>
</evidence>
<proteinExistence type="inferred from homology"/>
<evidence type="ECO:0000256" key="1">
    <source>
        <dbReference type="ARBA" id="ARBA00004651"/>
    </source>
</evidence>
<dbReference type="Pfam" id="PF03601">
    <property type="entry name" value="Cons_hypoth698"/>
    <property type="match status" value="1"/>
</dbReference>
<dbReference type="GO" id="GO:0005886">
    <property type="term" value="C:plasma membrane"/>
    <property type="evidence" value="ECO:0007669"/>
    <property type="project" value="UniProtKB-SubCell"/>
</dbReference>
<comment type="caution">
    <text evidence="8">The sequence shown here is derived from an EMBL/GenBank/DDBJ whole genome shotgun (WGS) entry which is preliminary data.</text>
</comment>
<dbReference type="PANTHER" id="PTHR30106">
    <property type="entry name" value="INNER MEMBRANE PROTEIN YEIH-RELATED"/>
    <property type="match status" value="1"/>
</dbReference>
<evidence type="ECO:0000313" key="8">
    <source>
        <dbReference type="EMBL" id="NCN64996.1"/>
    </source>
</evidence>
<dbReference type="PANTHER" id="PTHR30106:SF2">
    <property type="entry name" value="UPF0324 INNER MEMBRANE PROTEIN YEIH"/>
    <property type="match status" value="1"/>
</dbReference>
<comment type="subcellular location">
    <subcellularLocation>
        <location evidence="1">Cell membrane</location>
        <topology evidence="1">Multi-pass membrane protein</topology>
    </subcellularLocation>
</comment>
<feature type="transmembrane region" description="Helical" evidence="7">
    <location>
        <begin position="165"/>
        <end position="186"/>
    </location>
</feature>
<feature type="transmembrane region" description="Helical" evidence="7">
    <location>
        <begin position="239"/>
        <end position="257"/>
    </location>
</feature>
<dbReference type="EMBL" id="JAACVF010000072">
    <property type="protein sequence ID" value="NCN64996.1"/>
    <property type="molecule type" value="Genomic_DNA"/>
</dbReference>
<evidence type="ECO:0000256" key="5">
    <source>
        <dbReference type="ARBA" id="ARBA00022989"/>
    </source>
</evidence>
<dbReference type="EMBL" id="JAACQH010000012">
    <property type="protein sequence ID" value="NCS90954.1"/>
    <property type="molecule type" value="Genomic_DNA"/>
</dbReference>
<dbReference type="Proteomes" id="UP000738826">
    <property type="component" value="Unassembled WGS sequence"/>
</dbReference>
<feature type="transmembrane region" description="Helical" evidence="7">
    <location>
        <begin position="317"/>
        <end position="335"/>
    </location>
</feature>
<dbReference type="InterPro" id="IPR018383">
    <property type="entry name" value="UPF0324_pro"/>
</dbReference>